<dbReference type="GO" id="GO:0005737">
    <property type="term" value="C:cytoplasm"/>
    <property type="evidence" value="ECO:0007669"/>
    <property type="project" value="TreeGrafter"/>
</dbReference>
<dbReference type="EMBL" id="BARU01009243">
    <property type="protein sequence ID" value="GAH34418.1"/>
    <property type="molecule type" value="Genomic_DNA"/>
</dbReference>
<dbReference type="InterPro" id="IPR003719">
    <property type="entry name" value="Phenazine_PhzF-like"/>
</dbReference>
<proteinExistence type="predicted"/>
<dbReference type="PANTHER" id="PTHR13774">
    <property type="entry name" value="PHENAZINE BIOSYNTHESIS PROTEIN"/>
    <property type="match status" value="1"/>
</dbReference>
<accession>X1GN34</accession>
<dbReference type="NCBIfam" id="TIGR00654">
    <property type="entry name" value="PhzF_family"/>
    <property type="match status" value="1"/>
</dbReference>
<dbReference type="GO" id="GO:0016853">
    <property type="term" value="F:isomerase activity"/>
    <property type="evidence" value="ECO:0007669"/>
    <property type="project" value="TreeGrafter"/>
</dbReference>
<sequence>MRKYPYIQTSVFIDEKNQFSSNQLATFWDKDANLSLTDEEMQGIALELNFSETTFILKPEIDSCSVKVRIFTPGRELDFAGHPTLGTAFVLKKRDLIPRDTKKTTMELG</sequence>
<gene>
    <name evidence="1" type="ORF">S03H2_17869</name>
</gene>
<protein>
    <recommendedName>
        <fullName evidence="2">PhzF family phenazine biosynthesis protein</fullName>
    </recommendedName>
</protein>
<dbReference type="PANTHER" id="PTHR13774:SF32">
    <property type="entry name" value="ANTISENSE-ENHANCING SEQUENCE 1"/>
    <property type="match status" value="1"/>
</dbReference>
<comment type="caution">
    <text evidence="1">The sequence shown here is derived from an EMBL/GenBank/DDBJ whole genome shotgun (WGS) entry which is preliminary data.</text>
</comment>
<dbReference type="AlphaFoldDB" id="X1GN34"/>
<dbReference type="Gene3D" id="3.10.310.10">
    <property type="entry name" value="Diaminopimelate Epimerase, Chain A, domain 1"/>
    <property type="match status" value="1"/>
</dbReference>
<evidence type="ECO:0000313" key="1">
    <source>
        <dbReference type="EMBL" id="GAH34418.1"/>
    </source>
</evidence>
<dbReference type="SUPFAM" id="SSF54506">
    <property type="entry name" value="Diaminopimelate epimerase-like"/>
    <property type="match status" value="1"/>
</dbReference>
<reference evidence="1" key="1">
    <citation type="journal article" date="2014" name="Front. Microbiol.">
        <title>High frequency of phylogenetically diverse reductive dehalogenase-homologous genes in deep subseafloor sedimentary metagenomes.</title>
        <authorList>
            <person name="Kawai M."/>
            <person name="Futagami T."/>
            <person name="Toyoda A."/>
            <person name="Takaki Y."/>
            <person name="Nishi S."/>
            <person name="Hori S."/>
            <person name="Arai W."/>
            <person name="Tsubouchi T."/>
            <person name="Morono Y."/>
            <person name="Uchiyama I."/>
            <person name="Ito T."/>
            <person name="Fujiyama A."/>
            <person name="Inagaki F."/>
            <person name="Takami H."/>
        </authorList>
    </citation>
    <scope>NUCLEOTIDE SEQUENCE</scope>
    <source>
        <strain evidence="1">Expedition CK06-06</strain>
    </source>
</reference>
<organism evidence="1">
    <name type="scientific">marine sediment metagenome</name>
    <dbReference type="NCBI Taxonomy" id="412755"/>
    <lineage>
        <taxon>unclassified sequences</taxon>
        <taxon>metagenomes</taxon>
        <taxon>ecological metagenomes</taxon>
    </lineage>
</organism>
<dbReference type="Pfam" id="PF02567">
    <property type="entry name" value="PhzC-PhzF"/>
    <property type="match status" value="1"/>
</dbReference>
<feature type="non-terminal residue" evidence="1">
    <location>
        <position position="109"/>
    </location>
</feature>
<evidence type="ECO:0008006" key="2">
    <source>
        <dbReference type="Google" id="ProtNLM"/>
    </source>
</evidence>
<name>X1GN34_9ZZZZ</name>